<dbReference type="CDD" id="cd01948">
    <property type="entry name" value="EAL"/>
    <property type="match status" value="1"/>
</dbReference>
<feature type="domain" description="EAL" evidence="2">
    <location>
        <begin position="511"/>
        <end position="755"/>
    </location>
</feature>
<dbReference type="PROSITE" id="PS50883">
    <property type="entry name" value="EAL"/>
    <property type="match status" value="1"/>
</dbReference>
<dbReference type="PROSITE" id="PS50887">
    <property type="entry name" value="GGDEF"/>
    <property type="match status" value="1"/>
</dbReference>
<dbReference type="InterPro" id="IPR000160">
    <property type="entry name" value="GGDEF_dom"/>
</dbReference>
<dbReference type="Gene3D" id="3.30.70.270">
    <property type="match status" value="1"/>
</dbReference>
<dbReference type="RefSeq" id="WP_394462542.1">
    <property type="nucleotide sequence ID" value="NZ_JBIGHZ010000005.1"/>
</dbReference>
<evidence type="ECO:0000259" key="2">
    <source>
        <dbReference type="PROSITE" id="PS50883"/>
    </source>
</evidence>
<dbReference type="EMBL" id="JBIGHZ010000005">
    <property type="protein sequence ID" value="MFG6449398.1"/>
    <property type="molecule type" value="Genomic_DNA"/>
</dbReference>
<feature type="transmembrane region" description="Helical" evidence="1">
    <location>
        <begin position="310"/>
        <end position="331"/>
    </location>
</feature>
<dbReference type="CDD" id="cd01949">
    <property type="entry name" value="GGDEF"/>
    <property type="match status" value="1"/>
</dbReference>
<protein>
    <submittedName>
        <fullName evidence="4">EAL domain-containing protein</fullName>
    </submittedName>
</protein>
<accession>A0ABW7FYH3</accession>
<dbReference type="InterPro" id="IPR029787">
    <property type="entry name" value="Nucleotide_cyclase"/>
</dbReference>
<keyword evidence="1" id="KW-1133">Transmembrane helix</keyword>
<dbReference type="NCBIfam" id="TIGR00254">
    <property type="entry name" value="GGDEF"/>
    <property type="match status" value="1"/>
</dbReference>
<feature type="domain" description="GGDEF" evidence="3">
    <location>
        <begin position="371"/>
        <end position="505"/>
    </location>
</feature>
<dbReference type="SMART" id="SM00052">
    <property type="entry name" value="EAL"/>
    <property type="match status" value="1"/>
</dbReference>
<name>A0ABW7FYH3_9BURK</name>
<proteinExistence type="predicted"/>
<evidence type="ECO:0000313" key="4">
    <source>
        <dbReference type="EMBL" id="MFG6449398.1"/>
    </source>
</evidence>
<feature type="transmembrane region" description="Helical" evidence="1">
    <location>
        <begin position="205"/>
        <end position="223"/>
    </location>
</feature>
<dbReference type="InterPro" id="IPR050706">
    <property type="entry name" value="Cyclic-di-GMP_PDE-like"/>
</dbReference>
<feature type="transmembrane region" description="Helical" evidence="1">
    <location>
        <begin position="49"/>
        <end position="67"/>
    </location>
</feature>
<sequence>MSVLPAPVDLTDAARRAVRACKGLLLLQVLVLCVIYMDCVDVRAAATKAVYTGTVFALVSWYIARVTPYPINRQGRMLLFVNCIAFPLFWPLRLATLQGLLDYTQWMGFWGLAVGGVMACYAYEEFARLESRTREPGVTADAALSGVAVCCGLGLALFRVVERGVAVAPAEVLVVAALLVPTIVVLVGLVVTITPATGGLVWSDLPRIVMVLGVCVMFLSYAAMAVAEQAVGGDVLAAQWSRVFYLATVVAGTCSLWLLLLPQAPPPAAALPVGLSQSSRTAAALCLLALPLGHWGAVTFDPAHLPPADAYIIAAVLCMVGLTARLMALVLSTARLRDEFRFQALHDPLTGLLNMRAVSPHFGQREKGDGPEPLVICIDLDDFKSINDLYGHLVGDALLIQVAHRLRDLAQRLTPRLSDAVQVARIGGDEFLMLLPGLHDEGMLVADMVSKELDRWWLLGEHRIYARASVGWGQHADWVQARKQADERMYAEKRHAPATPLLPEPANSVQRQRMREWLHGCLQNAAVVVALQPVVSLQHGGVVWYEALARLQHPEQHGRLLFPREFMDVVRSDGRHEELFQAVAYQLMQARSRWEGLKVSINIEPSYLQGRGRAQTLHEVLSKAGLSPHELTIELVESTELEGPALREALLQLRELGYTLALDDFGVGHSNLMRLMELPITVLKVDASLLQAAVQGDESLILAVMRVAQQRGLTLVVEGVSDARHRDVARRLGVDFAQGFVLGLPQLLRPRLVTA</sequence>
<dbReference type="Proteomes" id="UP001606099">
    <property type="component" value="Unassembled WGS sequence"/>
</dbReference>
<evidence type="ECO:0000259" key="3">
    <source>
        <dbReference type="PROSITE" id="PS50887"/>
    </source>
</evidence>
<dbReference type="SUPFAM" id="SSF141868">
    <property type="entry name" value="EAL domain-like"/>
    <property type="match status" value="1"/>
</dbReference>
<feature type="transmembrane region" description="Helical" evidence="1">
    <location>
        <begin position="79"/>
        <end position="101"/>
    </location>
</feature>
<keyword evidence="1" id="KW-0812">Transmembrane</keyword>
<dbReference type="SMART" id="SM00267">
    <property type="entry name" value="GGDEF"/>
    <property type="match status" value="1"/>
</dbReference>
<organism evidence="4 5">
    <name type="scientific">Roseateles rivi</name>
    <dbReference type="NCBI Taxonomy" id="3299028"/>
    <lineage>
        <taxon>Bacteria</taxon>
        <taxon>Pseudomonadati</taxon>
        <taxon>Pseudomonadota</taxon>
        <taxon>Betaproteobacteria</taxon>
        <taxon>Burkholderiales</taxon>
        <taxon>Sphaerotilaceae</taxon>
        <taxon>Roseateles</taxon>
    </lineage>
</organism>
<dbReference type="Pfam" id="PF00990">
    <property type="entry name" value="GGDEF"/>
    <property type="match status" value="1"/>
</dbReference>
<keyword evidence="5" id="KW-1185">Reference proteome</keyword>
<dbReference type="PANTHER" id="PTHR33121:SF70">
    <property type="entry name" value="SIGNALING PROTEIN YKOW"/>
    <property type="match status" value="1"/>
</dbReference>
<comment type="caution">
    <text evidence="4">The sequence shown here is derived from an EMBL/GenBank/DDBJ whole genome shotgun (WGS) entry which is preliminary data.</text>
</comment>
<dbReference type="InterPro" id="IPR001633">
    <property type="entry name" value="EAL_dom"/>
</dbReference>
<gene>
    <name evidence="4" type="ORF">ACG0Z6_14310</name>
</gene>
<evidence type="ECO:0000256" key="1">
    <source>
        <dbReference type="SAM" id="Phobius"/>
    </source>
</evidence>
<dbReference type="SUPFAM" id="SSF55073">
    <property type="entry name" value="Nucleotide cyclase"/>
    <property type="match status" value="1"/>
</dbReference>
<dbReference type="InterPro" id="IPR043128">
    <property type="entry name" value="Rev_trsase/Diguanyl_cyclase"/>
</dbReference>
<feature type="transmembrane region" description="Helical" evidence="1">
    <location>
        <begin position="282"/>
        <end position="298"/>
    </location>
</feature>
<feature type="transmembrane region" description="Helical" evidence="1">
    <location>
        <begin position="172"/>
        <end position="193"/>
    </location>
</feature>
<evidence type="ECO:0000313" key="5">
    <source>
        <dbReference type="Proteomes" id="UP001606099"/>
    </source>
</evidence>
<dbReference type="Pfam" id="PF00563">
    <property type="entry name" value="EAL"/>
    <property type="match status" value="1"/>
</dbReference>
<dbReference type="PANTHER" id="PTHR33121">
    <property type="entry name" value="CYCLIC DI-GMP PHOSPHODIESTERASE PDEF"/>
    <property type="match status" value="1"/>
</dbReference>
<feature type="transmembrane region" description="Helical" evidence="1">
    <location>
        <begin position="20"/>
        <end position="37"/>
    </location>
</feature>
<dbReference type="InterPro" id="IPR035919">
    <property type="entry name" value="EAL_sf"/>
</dbReference>
<dbReference type="Gene3D" id="3.20.20.450">
    <property type="entry name" value="EAL domain"/>
    <property type="match status" value="1"/>
</dbReference>
<feature type="transmembrane region" description="Helical" evidence="1">
    <location>
        <begin position="243"/>
        <end position="261"/>
    </location>
</feature>
<keyword evidence="1" id="KW-0472">Membrane</keyword>
<reference evidence="4 5" key="1">
    <citation type="submission" date="2024-08" db="EMBL/GenBank/DDBJ databases">
        <authorList>
            <person name="Lu H."/>
        </authorList>
    </citation>
    <scope>NUCLEOTIDE SEQUENCE [LARGE SCALE GENOMIC DNA]</scope>
    <source>
        <strain evidence="4 5">BYS180W</strain>
    </source>
</reference>
<feature type="transmembrane region" description="Helical" evidence="1">
    <location>
        <begin position="107"/>
        <end position="126"/>
    </location>
</feature>